<organism evidence="1">
    <name type="scientific">Bactrocera latifrons</name>
    <name type="common">Malaysian fruit fly</name>
    <name type="synonym">Chaetodacus latifrons</name>
    <dbReference type="NCBI Taxonomy" id="174628"/>
    <lineage>
        <taxon>Eukaryota</taxon>
        <taxon>Metazoa</taxon>
        <taxon>Ecdysozoa</taxon>
        <taxon>Arthropoda</taxon>
        <taxon>Hexapoda</taxon>
        <taxon>Insecta</taxon>
        <taxon>Pterygota</taxon>
        <taxon>Neoptera</taxon>
        <taxon>Endopterygota</taxon>
        <taxon>Diptera</taxon>
        <taxon>Brachycera</taxon>
        <taxon>Muscomorpha</taxon>
        <taxon>Tephritoidea</taxon>
        <taxon>Tephritidae</taxon>
        <taxon>Bactrocera</taxon>
        <taxon>Bactrocera</taxon>
    </lineage>
</organism>
<feature type="non-terminal residue" evidence="1">
    <location>
        <position position="1"/>
    </location>
</feature>
<dbReference type="EMBL" id="GDHF01031080">
    <property type="protein sequence ID" value="JAI21234.1"/>
    <property type="molecule type" value="Transcribed_RNA"/>
</dbReference>
<accession>A0A0K8U3F9</accession>
<reference evidence="1" key="1">
    <citation type="submission" date="2015-06" db="EMBL/GenBank/DDBJ databases">
        <authorList>
            <person name="Hoefler B.C."/>
            <person name="Straight P.D."/>
        </authorList>
    </citation>
    <scope>NUCLEOTIDE SEQUENCE</scope>
</reference>
<evidence type="ECO:0000313" key="1">
    <source>
        <dbReference type="EMBL" id="JAI21234.1"/>
    </source>
</evidence>
<gene>
    <name evidence="1" type="ORF">c0_g2_i1</name>
</gene>
<dbReference type="AlphaFoldDB" id="A0A0K8U3F9"/>
<sequence>SFFGANWIFQVQPGLSSPGLSNGVEVFIFLSFPRRALHPILSELECFRLCGRHDVASVATVSKFTELCPYRRMSIHIRFIDCSIRRFQSAIFRRVFLSKTRNVDSIKQDGNNE</sequence>
<protein>
    <submittedName>
        <fullName evidence="1">Uncharacterized protein</fullName>
    </submittedName>
</protein>
<name>A0A0K8U3F9_BACLA</name>
<proteinExistence type="predicted"/>